<dbReference type="Proteomes" id="UP001193501">
    <property type="component" value="Unassembled WGS sequence"/>
</dbReference>
<proteinExistence type="predicted"/>
<protein>
    <recommendedName>
        <fullName evidence="3">DUF1080 domain-containing protein</fullName>
    </recommendedName>
</protein>
<organism evidence="1 2">
    <name type="scientific">Stagnihabitans tardus</name>
    <dbReference type="NCBI Taxonomy" id="2699202"/>
    <lineage>
        <taxon>Bacteria</taxon>
        <taxon>Pseudomonadati</taxon>
        <taxon>Pseudomonadota</taxon>
        <taxon>Alphaproteobacteria</taxon>
        <taxon>Rhodobacterales</taxon>
        <taxon>Paracoccaceae</taxon>
        <taxon>Stagnihabitans</taxon>
    </lineage>
</organism>
<dbReference type="EMBL" id="JAABNR010000026">
    <property type="protein sequence ID" value="NBZ89596.1"/>
    <property type="molecule type" value="Genomic_DNA"/>
</dbReference>
<dbReference type="RefSeq" id="WP_168776396.1">
    <property type="nucleotide sequence ID" value="NZ_JAABNR010000026.1"/>
</dbReference>
<keyword evidence="2" id="KW-1185">Reference proteome</keyword>
<evidence type="ECO:0000313" key="1">
    <source>
        <dbReference type="EMBL" id="NBZ89596.1"/>
    </source>
</evidence>
<reference evidence="1" key="1">
    <citation type="submission" date="2020-01" db="EMBL/GenBank/DDBJ databases">
        <authorList>
            <person name="Chen W.-M."/>
        </authorList>
    </citation>
    <scope>NUCLEOTIDE SEQUENCE</scope>
    <source>
        <strain evidence="1">CYK-10</strain>
    </source>
</reference>
<evidence type="ECO:0000313" key="2">
    <source>
        <dbReference type="Proteomes" id="UP001193501"/>
    </source>
</evidence>
<name>A0AAE4YBG1_9RHOB</name>
<dbReference type="Gene3D" id="2.60.120.560">
    <property type="entry name" value="Exo-inulinase, domain 1"/>
    <property type="match status" value="1"/>
</dbReference>
<dbReference type="AlphaFoldDB" id="A0AAE4YBG1"/>
<gene>
    <name evidence="1" type="ORF">GV832_18565</name>
</gene>
<comment type="caution">
    <text evidence="1">The sequence shown here is derived from an EMBL/GenBank/DDBJ whole genome shotgun (WGS) entry which is preliminary data.</text>
</comment>
<sequence length="199" mass="21942">MIHSLQDIPQGARANKVEVSPTPQGLRIVLDQASRAGQFGVDFVDKPSFLLLPEVMENGVIEVDLRGSLLPDAPDYARGFIGLAYRVQEDLSAYESVYLRPTNGSAPPPRDTRAVQYYAYPDYPFDVLRETEPGLHEAAAPVAPDRWMRFRLAFDGWDYTAHVDGVQVLAGKGKVPPRPGRIGLWVDIGTEGFFANLSA</sequence>
<accession>A0AAE4YBG1</accession>
<evidence type="ECO:0008006" key="3">
    <source>
        <dbReference type="Google" id="ProtNLM"/>
    </source>
</evidence>